<keyword evidence="1" id="KW-0732">Signal</keyword>
<proteinExistence type="predicted"/>
<dbReference type="SMART" id="SM00909">
    <property type="entry name" value="Germane"/>
    <property type="match status" value="1"/>
</dbReference>
<evidence type="ECO:0000313" key="3">
    <source>
        <dbReference type="EMBL" id="QMV43768.1"/>
    </source>
</evidence>
<dbReference type="PROSITE" id="PS51257">
    <property type="entry name" value="PROKAR_LIPOPROTEIN"/>
    <property type="match status" value="1"/>
</dbReference>
<accession>A0A7G5C3I4</accession>
<keyword evidence="4" id="KW-1185">Reference proteome</keyword>
<protein>
    <recommendedName>
        <fullName evidence="2">GerMN domain-containing protein</fullName>
    </recommendedName>
</protein>
<dbReference type="Pfam" id="PF10646">
    <property type="entry name" value="Germane"/>
    <property type="match status" value="1"/>
</dbReference>
<evidence type="ECO:0000259" key="2">
    <source>
        <dbReference type="SMART" id="SM00909"/>
    </source>
</evidence>
<dbReference type="KEGG" id="cchl:FPL14_23290"/>
<gene>
    <name evidence="3" type="ORF">FPL14_23290</name>
</gene>
<organism evidence="3 4">
    <name type="scientific">Cohnella cholangitidis</name>
    <dbReference type="NCBI Taxonomy" id="2598458"/>
    <lineage>
        <taxon>Bacteria</taxon>
        <taxon>Bacillati</taxon>
        <taxon>Bacillota</taxon>
        <taxon>Bacilli</taxon>
        <taxon>Bacillales</taxon>
        <taxon>Paenibacillaceae</taxon>
        <taxon>Cohnella</taxon>
    </lineage>
</organism>
<feature type="chain" id="PRO_5038426237" description="GerMN domain-containing protein" evidence="1">
    <location>
        <begin position="34"/>
        <end position="274"/>
    </location>
</feature>
<evidence type="ECO:0000313" key="4">
    <source>
        <dbReference type="Proteomes" id="UP000515679"/>
    </source>
</evidence>
<dbReference type="AlphaFoldDB" id="A0A7G5C3I4"/>
<dbReference type="InterPro" id="IPR019606">
    <property type="entry name" value="GerMN"/>
</dbReference>
<dbReference type="EMBL" id="CP041969">
    <property type="protein sequence ID" value="QMV43768.1"/>
    <property type="molecule type" value="Genomic_DNA"/>
</dbReference>
<feature type="signal peptide" evidence="1">
    <location>
        <begin position="1"/>
        <end position="33"/>
    </location>
</feature>
<dbReference type="Proteomes" id="UP000515679">
    <property type="component" value="Chromosome"/>
</dbReference>
<feature type="domain" description="GerMN" evidence="2">
    <location>
        <begin position="97"/>
        <end position="189"/>
    </location>
</feature>
<reference evidence="3 4" key="1">
    <citation type="submission" date="2019-07" db="EMBL/GenBank/DDBJ databases">
        <authorList>
            <person name="Kim J.K."/>
            <person name="Cheong H.-M."/>
            <person name="Choi Y."/>
            <person name="Hwang K.J."/>
            <person name="Lee S."/>
            <person name="Choi C."/>
        </authorList>
    </citation>
    <scope>NUCLEOTIDE SEQUENCE [LARGE SCALE GENOMIC DNA]</scope>
    <source>
        <strain evidence="3 4">KS 22</strain>
    </source>
</reference>
<evidence type="ECO:0000256" key="1">
    <source>
        <dbReference type="SAM" id="SignalP"/>
    </source>
</evidence>
<name>A0A7G5C3I4_9BACL</name>
<sequence>MKTMSYRSRSVRRWGGLLLLLPLLSACSLGTPADQGADARIDPPPSAVEQAMLQETSAATFSEANEVVTVYLLDRNGYLAPMSLRLDGGAANSRTSARKAIDWLIVNPQLKDQLPQGFKAVLPEGTQVKSVSENQTEETITVDFAAPFPSIEAAQERKVIEALVWTLTELPGINKVKLSVAGKPIKSLPSSGLPVDTVLTRGLGINLQTSKDVQLSRAMGVTLYFSSQTKDGEGYFVPVTRLIHRQSDAAKARWSSSFSDPKIPRIFMRSSLRT</sequence>
<dbReference type="RefSeq" id="WP_182300009.1">
    <property type="nucleotide sequence ID" value="NZ_CP041969.1"/>
</dbReference>